<comment type="caution">
    <text evidence="2">The sequence shown here is derived from an EMBL/GenBank/DDBJ whole genome shotgun (WGS) entry which is preliminary data.</text>
</comment>
<dbReference type="Pfam" id="PF12697">
    <property type="entry name" value="Abhydrolase_6"/>
    <property type="match status" value="1"/>
</dbReference>
<accession>A0ABP3SFH7</accession>
<gene>
    <name evidence="2" type="ORF">GCM10009547_39370</name>
</gene>
<sequence>MDGPVGPIAVDVFGEPTADGTVVLVHPINTAALVWDPVAELLDRPVVALDLRGHGRSPMTGPFAIEGGWLDDVVAVLDGLGLNSAHLAGGSLGGTISLAAAALHPERVRSVACFGSTLGVGVPTEAIEAMVTELETKGTVRYFADLGPQVVGAASRDDRFVLASLAAAVGARDTAVIAGILRGAFSADIRHLGLSGIKVPVLAATGTEDPTCPPEMTAEIASVTGGTAVELPGLGHLPMLEQPQRVVELLLQNITQSEAAA</sequence>
<feature type="domain" description="AB hydrolase-1" evidence="1">
    <location>
        <begin position="22"/>
        <end position="248"/>
    </location>
</feature>
<proteinExistence type="predicted"/>
<dbReference type="PANTHER" id="PTHR43798">
    <property type="entry name" value="MONOACYLGLYCEROL LIPASE"/>
    <property type="match status" value="1"/>
</dbReference>
<organism evidence="2 3">
    <name type="scientific">Sporichthya brevicatena</name>
    <dbReference type="NCBI Taxonomy" id="171442"/>
    <lineage>
        <taxon>Bacteria</taxon>
        <taxon>Bacillati</taxon>
        <taxon>Actinomycetota</taxon>
        <taxon>Actinomycetes</taxon>
        <taxon>Sporichthyales</taxon>
        <taxon>Sporichthyaceae</taxon>
        <taxon>Sporichthya</taxon>
    </lineage>
</organism>
<dbReference type="InterPro" id="IPR050266">
    <property type="entry name" value="AB_hydrolase_sf"/>
</dbReference>
<dbReference type="Gene3D" id="3.40.50.1820">
    <property type="entry name" value="alpha/beta hydrolase"/>
    <property type="match status" value="1"/>
</dbReference>
<keyword evidence="3" id="KW-1185">Reference proteome</keyword>
<dbReference type="PANTHER" id="PTHR43798:SF33">
    <property type="entry name" value="HYDROLASE, PUTATIVE (AFU_ORTHOLOGUE AFUA_2G14860)-RELATED"/>
    <property type="match status" value="1"/>
</dbReference>
<dbReference type="GO" id="GO:0016787">
    <property type="term" value="F:hydrolase activity"/>
    <property type="evidence" value="ECO:0007669"/>
    <property type="project" value="UniProtKB-KW"/>
</dbReference>
<dbReference type="EMBL" id="BAAAHE010000042">
    <property type="protein sequence ID" value="GAA0631653.1"/>
    <property type="molecule type" value="Genomic_DNA"/>
</dbReference>
<dbReference type="InterPro" id="IPR029058">
    <property type="entry name" value="AB_hydrolase_fold"/>
</dbReference>
<reference evidence="3" key="1">
    <citation type="journal article" date="2019" name="Int. J. Syst. Evol. Microbiol.">
        <title>The Global Catalogue of Microorganisms (GCM) 10K type strain sequencing project: providing services to taxonomists for standard genome sequencing and annotation.</title>
        <authorList>
            <consortium name="The Broad Institute Genomics Platform"/>
            <consortium name="The Broad Institute Genome Sequencing Center for Infectious Disease"/>
            <person name="Wu L."/>
            <person name="Ma J."/>
        </authorList>
    </citation>
    <scope>NUCLEOTIDE SEQUENCE [LARGE SCALE GENOMIC DNA]</scope>
    <source>
        <strain evidence="3">JCM 10671</strain>
    </source>
</reference>
<evidence type="ECO:0000313" key="3">
    <source>
        <dbReference type="Proteomes" id="UP001500957"/>
    </source>
</evidence>
<evidence type="ECO:0000259" key="1">
    <source>
        <dbReference type="Pfam" id="PF12697"/>
    </source>
</evidence>
<dbReference type="Proteomes" id="UP001500957">
    <property type="component" value="Unassembled WGS sequence"/>
</dbReference>
<dbReference type="PRINTS" id="PR00111">
    <property type="entry name" value="ABHYDROLASE"/>
</dbReference>
<evidence type="ECO:0000313" key="2">
    <source>
        <dbReference type="EMBL" id="GAA0631653.1"/>
    </source>
</evidence>
<dbReference type="SUPFAM" id="SSF53474">
    <property type="entry name" value="alpha/beta-Hydrolases"/>
    <property type="match status" value="1"/>
</dbReference>
<protein>
    <submittedName>
        <fullName evidence="2">Alpha/beta fold hydrolase</fullName>
    </submittedName>
</protein>
<dbReference type="InterPro" id="IPR000073">
    <property type="entry name" value="AB_hydrolase_1"/>
</dbReference>
<name>A0ABP3SFH7_9ACTN</name>
<keyword evidence="2" id="KW-0378">Hydrolase</keyword>